<dbReference type="KEGG" id="pan:PODANSg5748"/>
<keyword evidence="2" id="KW-0158">Chromosome</keyword>
<name>B2AYB2_PODAN</name>
<organism evidence="8">
    <name type="scientific">Podospora anserina (strain S / ATCC MYA-4624 / DSM 980 / FGSC 10383)</name>
    <name type="common">Pleurage anserina</name>
    <dbReference type="NCBI Taxonomy" id="515849"/>
    <lineage>
        <taxon>Eukaryota</taxon>
        <taxon>Fungi</taxon>
        <taxon>Dikarya</taxon>
        <taxon>Ascomycota</taxon>
        <taxon>Pezizomycotina</taxon>
        <taxon>Sordariomycetes</taxon>
        <taxon>Sordariomycetidae</taxon>
        <taxon>Sordariales</taxon>
        <taxon>Podosporaceae</taxon>
        <taxon>Podospora</taxon>
        <taxon>Podospora anserina</taxon>
    </lineage>
</organism>
<feature type="domain" description="Protein kinase" evidence="6">
    <location>
        <begin position="913"/>
        <end position="1187"/>
    </location>
</feature>
<dbReference type="GO" id="GO:0005524">
    <property type="term" value="F:ATP binding"/>
    <property type="evidence" value="ECO:0007669"/>
    <property type="project" value="InterPro"/>
</dbReference>
<keyword evidence="3" id="KW-0995">Kinetochore</keyword>
<dbReference type="RefSeq" id="XP_001908713.1">
    <property type="nucleotide sequence ID" value="XM_001908678.1"/>
</dbReference>
<feature type="region of interest" description="Disordered" evidence="5">
    <location>
        <begin position="842"/>
        <end position="916"/>
    </location>
</feature>
<reference evidence="8" key="2">
    <citation type="submission" date="2008-07" db="EMBL/GenBank/DDBJ databases">
        <authorList>
            <person name="Genoscope - CEA"/>
        </authorList>
    </citation>
    <scope>NUCLEOTIDE SEQUENCE</scope>
    <source>
        <strain evidence="8">S mat+</strain>
    </source>
</reference>
<evidence type="ECO:0000256" key="3">
    <source>
        <dbReference type="ARBA" id="ARBA00022838"/>
    </source>
</evidence>
<feature type="non-terminal residue" evidence="8">
    <location>
        <position position="1"/>
    </location>
</feature>
<dbReference type="GO" id="GO:0051754">
    <property type="term" value="P:meiotic sister chromatid cohesion, centromeric"/>
    <property type="evidence" value="ECO:0007669"/>
    <property type="project" value="TreeGrafter"/>
</dbReference>
<evidence type="ECO:0000259" key="6">
    <source>
        <dbReference type="PROSITE" id="PS50011"/>
    </source>
</evidence>
<feature type="compositionally biased region" description="Acidic residues" evidence="5">
    <location>
        <begin position="617"/>
        <end position="636"/>
    </location>
</feature>
<dbReference type="SMART" id="SM00777">
    <property type="entry name" value="Mad3_BUB1_I"/>
    <property type="match status" value="1"/>
</dbReference>
<dbReference type="Pfam" id="PF08311">
    <property type="entry name" value="Mad3_BUB1_I"/>
    <property type="match status" value="1"/>
</dbReference>
<evidence type="ECO:0000256" key="5">
    <source>
        <dbReference type="SAM" id="MobiDB-lite"/>
    </source>
</evidence>
<dbReference type="PROSITE" id="PS51489">
    <property type="entry name" value="BUB1_N"/>
    <property type="match status" value="1"/>
</dbReference>
<dbReference type="PANTHER" id="PTHR14030:SF4">
    <property type="entry name" value="BUB1 KINASE, ISOFORM A-RELATED"/>
    <property type="match status" value="1"/>
</dbReference>
<dbReference type="PROSITE" id="PS00108">
    <property type="entry name" value="PROTEIN_KINASE_ST"/>
    <property type="match status" value="1"/>
</dbReference>
<keyword evidence="4" id="KW-0137">Centromere</keyword>
<evidence type="ECO:0000256" key="4">
    <source>
        <dbReference type="ARBA" id="ARBA00023328"/>
    </source>
</evidence>
<feature type="compositionally biased region" description="Basic and acidic residues" evidence="5">
    <location>
        <begin position="644"/>
        <end position="660"/>
    </location>
</feature>
<feature type="compositionally biased region" description="Acidic residues" evidence="5">
    <location>
        <begin position="905"/>
        <end position="914"/>
    </location>
</feature>
<dbReference type="OrthoDB" id="248495at2759"/>
<evidence type="ECO:0000256" key="2">
    <source>
        <dbReference type="ARBA" id="ARBA00022454"/>
    </source>
</evidence>
<dbReference type="EMBL" id="CU633901">
    <property type="protein sequence ID" value="CAP69386.1"/>
    <property type="molecule type" value="Genomic_DNA"/>
</dbReference>
<feature type="region of interest" description="Disordered" evidence="5">
    <location>
        <begin position="70"/>
        <end position="92"/>
    </location>
</feature>
<proteinExistence type="predicted"/>
<comment type="subcellular location">
    <subcellularLocation>
        <location evidence="1">Chromosome</location>
        <location evidence="1">Centromere</location>
        <location evidence="1">Kinetochore</location>
    </subcellularLocation>
</comment>
<feature type="region of interest" description="Disordered" evidence="5">
    <location>
        <begin position="382"/>
        <end position="410"/>
    </location>
</feature>
<dbReference type="FunFam" id="1.25.40.430:FF:000003">
    <property type="entry name" value="Checkpoint serine/threonine-protein kinase BUB1"/>
    <property type="match status" value="1"/>
</dbReference>
<dbReference type="Pfam" id="PF08171">
    <property type="entry name" value="Mad3_BUB1_II"/>
    <property type="match status" value="1"/>
</dbReference>
<dbReference type="InterPro" id="IPR013212">
    <property type="entry name" value="Mad3/Bub1_I"/>
</dbReference>
<accession>B2AYB2</accession>
<dbReference type="CDD" id="cd13981">
    <property type="entry name" value="STKc_Bub1_BubR1"/>
    <property type="match status" value="1"/>
</dbReference>
<evidence type="ECO:0000256" key="1">
    <source>
        <dbReference type="ARBA" id="ARBA00004629"/>
    </source>
</evidence>
<feature type="compositionally biased region" description="Low complexity" evidence="5">
    <location>
        <begin position="842"/>
        <end position="862"/>
    </location>
</feature>
<sequence length="1226" mass="136875">RGPDWVATNPRLDLTSTPPKFHQRAVLFPPGTTRLAVHLATVDSLLFLPYPIFVFCFFSILLDVRLYQQHQHPPPRSRPPQTTMPDNDDSVNFDLIEGHKENIQSLPSGRSAKKLAQLFSPRGNPSSSPHSNLDDLKGENSRIKASFEQEIQNIDESDDPLDIWDRYVKWTLEAYPSAQNTKESGLLGVLERATRGLVNDKRYKQDGRYLRLWLWYVGWFMDNKREGYVFLSSKGIGEGLALFYEEYAGWLESVGRWAQAEEVYKLGIEREATPAARLLRKFGEFEQRRAAQEEGDGPSSPAIPAQRKVLGVRADPFGAAEPVVRDPQAPRQTSGVGGGGARPAKSKLAIFSDADAAPEPSAMSSRGPESKGWDSIGSMAERKKENTMAPKPWAGETLKAGGKKPPSAGAKMASMDKQISQSHIRIDYTKVQVTVNPASGKRERIYVDLRAVYPTPDEPGTEKSFEEIWAANRGWLDVEWEDEQQHESTLFMNDENSFPGAGNVGGKPQKMAIHADVIRLDENGAPIYPKGEKTMRRKKKQELNETQTSEFIFGDCWQSVGEPTMTLHTKAATDDIYDIFNAEVKPVKPLGGSDDERGYESDDYTMGDGTRRISTSDVDEDEEDEEEDDVDGDGDENASVWSESSHKQHQDQSDDLIDVHDGEEDDHPDEPPRTRTMFVPIPPEDYVPTRRPWRDPVEAANNRLPFMTPITERTEMSLDVTADMGRYELHSKTPSRQINKNMIAEEDEEEGEDLTPLSSPARGVFEDENAFPKGKVPQPLLPKARPALASKPLATKVLTPKATKTLVIHNKGPIIKDAQCNPVDTAVRGEILSNIQPPLTSTAKQSAKAATAPAQATSLPTLGRLSPSAFPAQKGNTPSAVNSAPEPLPPVYLVNNSHPSVNNSDADDDDDENNENAIMGKGRFASAHHKRYPQEALKMESPPTPWEFYMMRLAHNRLGPHDRATASLSPALEFHLYQDECFLFLPYHPFGTLLDVVNLFRGEASGVMDEQLAMFFTIELLRTVEALHAKGIMHGDLKADNCLLRLPGDETPLSTKYQPSGDGGWASRGITLIDFGRGIDMRNFRDDVQFVADWKTTSQDCNEVREGRLWTWQIEYFGVAGIVHCLLFGKYIETVGVRDGNGLGKRYRIRENLKRYWQTEIWGGLFEMLLNPGNFVGGEEGGRMPLVRGLRGYRERMEGWLEQNGERGLGIRGGLGRVEGWARGRR</sequence>
<dbReference type="SMART" id="SM00220">
    <property type="entry name" value="S_TKc"/>
    <property type="match status" value="1"/>
</dbReference>
<dbReference type="Pfam" id="PF00069">
    <property type="entry name" value="Pkinase"/>
    <property type="match status" value="1"/>
</dbReference>
<protein>
    <submittedName>
        <fullName evidence="8">Podospora anserina S mat+ genomic DNA chromosome 1, supercontig 2</fullName>
    </submittedName>
</protein>
<dbReference type="Gene3D" id="1.10.510.10">
    <property type="entry name" value="Transferase(Phosphotransferase) domain 1"/>
    <property type="match status" value="1"/>
</dbReference>
<dbReference type="VEuPathDB" id="FungiDB:PODANS_1_10520"/>
<feature type="region of interest" description="Disordered" evidence="5">
    <location>
        <begin position="586"/>
        <end position="692"/>
    </location>
</feature>
<feature type="region of interest" description="Disordered" evidence="5">
    <location>
        <begin position="319"/>
        <end position="344"/>
    </location>
</feature>
<reference evidence="8" key="1">
    <citation type="journal article" date="2008" name="Genome Biol.">
        <title>The genome sequence of the model ascomycete fungus Podospora anserina.</title>
        <authorList>
            <person name="Espagne E."/>
            <person name="Lespinet O."/>
            <person name="Malagnac F."/>
            <person name="Da Silva C."/>
            <person name="Jaillon O."/>
            <person name="Porcel B.M."/>
            <person name="Couloux A."/>
            <person name="Aury J.-M."/>
            <person name="Segurens B."/>
            <person name="Poulain J."/>
            <person name="Anthouard V."/>
            <person name="Grossetete S."/>
            <person name="Khalili H."/>
            <person name="Coppin E."/>
            <person name="Dequard-Chablat M."/>
            <person name="Picard M."/>
            <person name="Contamine V."/>
            <person name="Arnaise S."/>
            <person name="Bourdais A."/>
            <person name="Berteaux-Lecellier V."/>
            <person name="Gautheret D."/>
            <person name="de Vries R.P."/>
            <person name="Battaglia E."/>
            <person name="Coutinho P.M."/>
            <person name="Danchin E.G.J."/>
            <person name="Henrissat B."/>
            <person name="El Khoury R."/>
            <person name="Sainsard-Chanet A."/>
            <person name="Boivin A."/>
            <person name="Pinan-Lucarre B."/>
            <person name="Sellem C.H."/>
            <person name="Debuchy R."/>
            <person name="Wincker P."/>
            <person name="Weissenbach J."/>
            <person name="Silar P."/>
        </authorList>
    </citation>
    <scope>NUCLEOTIDE SEQUENCE [LARGE SCALE GENOMIC DNA]</scope>
    <source>
        <strain evidence="8">S mat+</strain>
    </source>
</reference>
<dbReference type="PANTHER" id="PTHR14030">
    <property type="entry name" value="MITOTIC CHECKPOINT SERINE/THREONINE-PROTEIN KINASE BUB1"/>
    <property type="match status" value="1"/>
</dbReference>
<dbReference type="PROSITE" id="PS50011">
    <property type="entry name" value="PROTEIN_KINASE_DOM"/>
    <property type="match status" value="1"/>
</dbReference>
<dbReference type="InterPro" id="IPR015661">
    <property type="entry name" value="Bub1/Mad3"/>
</dbReference>
<evidence type="ECO:0000259" key="7">
    <source>
        <dbReference type="PROSITE" id="PS51489"/>
    </source>
</evidence>
<gene>
    <name evidence="8" type="ORF">PODANS_1_10520</name>
</gene>
<dbReference type="GO" id="GO:0032991">
    <property type="term" value="C:protein-containing complex"/>
    <property type="evidence" value="ECO:0007669"/>
    <property type="project" value="UniProtKB-ARBA"/>
</dbReference>
<dbReference type="InterPro" id="IPR012572">
    <property type="entry name" value="Mad3/Bub1_II"/>
</dbReference>
<dbReference type="Gene3D" id="1.25.40.430">
    <property type="match status" value="1"/>
</dbReference>
<dbReference type="GO" id="GO:0005634">
    <property type="term" value="C:nucleus"/>
    <property type="evidence" value="ECO:0007669"/>
    <property type="project" value="TreeGrafter"/>
</dbReference>
<dbReference type="InterPro" id="IPR000719">
    <property type="entry name" value="Prot_kinase_dom"/>
</dbReference>
<dbReference type="HOGENOM" id="CLU_002115_1_0_1"/>
<dbReference type="InterPro" id="IPR008271">
    <property type="entry name" value="Ser/Thr_kinase_AS"/>
</dbReference>
<evidence type="ECO:0000313" key="8">
    <source>
        <dbReference type="EMBL" id="CAP69386.1"/>
    </source>
</evidence>
<dbReference type="GeneID" id="6193123"/>
<dbReference type="GO" id="GO:0007094">
    <property type="term" value="P:mitotic spindle assembly checkpoint signaling"/>
    <property type="evidence" value="ECO:0007669"/>
    <property type="project" value="InterPro"/>
</dbReference>
<dbReference type="SUPFAM" id="SSF56112">
    <property type="entry name" value="Protein kinase-like (PK-like)"/>
    <property type="match status" value="1"/>
</dbReference>
<dbReference type="GO" id="GO:0004672">
    <property type="term" value="F:protein kinase activity"/>
    <property type="evidence" value="ECO:0007669"/>
    <property type="project" value="InterPro"/>
</dbReference>
<feature type="region of interest" description="Disordered" evidence="5">
    <location>
        <begin position="524"/>
        <end position="545"/>
    </location>
</feature>
<dbReference type="AlphaFoldDB" id="B2AYB2"/>
<dbReference type="InterPro" id="IPR011009">
    <property type="entry name" value="Kinase-like_dom_sf"/>
</dbReference>
<dbReference type="GO" id="GO:0000776">
    <property type="term" value="C:kinetochore"/>
    <property type="evidence" value="ECO:0007669"/>
    <property type="project" value="UniProtKB-KW"/>
</dbReference>
<feature type="domain" description="BUB1 N-terminal" evidence="7">
    <location>
        <begin position="147"/>
        <end position="309"/>
    </location>
</feature>